<organism evidence="1 2">
    <name type="scientific">Fusarium oxysporum (strain Fo5176)</name>
    <name type="common">Fusarium vascular wilt</name>
    <dbReference type="NCBI Taxonomy" id="660025"/>
    <lineage>
        <taxon>Eukaryota</taxon>
        <taxon>Fungi</taxon>
        <taxon>Dikarya</taxon>
        <taxon>Ascomycota</taxon>
        <taxon>Pezizomycotina</taxon>
        <taxon>Sordariomycetes</taxon>
        <taxon>Hypocreomycetidae</taxon>
        <taxon>Hypocreales</taxon>
        <taxon>Nectriaceae</taxon>
        <taxon>Fusarium</taxon>
        <taxon>Fusarium oxysporum species complex</taxon>
    </lineage>
</organism>
<dbReference type="InterPro" id="IPR008775">
    <property type="entry name" value="Phytyl_CoA_dOase-like"/>
</dbReference>
<proteinExistence type="predicted"/>
<dbReference type="EnsemblFungi" id="FOXG_10238T0">
    <property type="protein sequence ID" value="FOXG_10238P0"/>
    <property type="gene ID" value="FOXG_10238"/>
</dbReference>
<evidence type="ECO:0000313" key="1">
    <source>
        <dbReference type="EnsemblFungi" id="FOXG_10238P0"/>
    </source>
</evidence>
<evidence type="ECO:0000313" key="2">
    <source>
        <dbReference type="Proteomes" id="UP000002489"/>
    </source>
</evidence>
<reference evidence="1" key="2">
    <citation type="submission" date="2025-08" db="UniProtKB">
        <authorList>
            <consortium name="EnsemblFungi"/>
        </authorList>
    </citation>
    <scope>IDENTIFICATION</scope>
    <source>
        <strain evidence="1">4287 / CBS 123668 / FGSC 9935 / NRRL 34936</strain>
    </source>
</reference>
<dbReference type="Proteomes" id="UP000002489">
    <property type="component" value="Unassembled WGS sequence"/>
</dbReference>
<protein>
    <submittedName>
        <fullName evidence="1">Uncharacterized protein</fullName>
    </submittedName>
</protein>
<dbReference type="AlphaFoldDB" id="A0A0D2Y1U5"/>
<reference evidence="2" key="1">
    <citation type="journal article" date="2012" name="Mol. Plant Microbe Interact.">
        <title>A highly conserved effector in Fusarium oxysporum is required for full virulence on Arabidopsis.</title>
        <authorList>
            <person name="Thatcher L.F."/>
            <person name="Gardiner D.M."/>
            <person name="Kazan K."/>
            <person name="Manners J."/>
        </authorList>
    </citation>
    <scope>NUCLEOTIDE SEQUENCE [LARGE SCALE GENOMIC DNA]</scope>
    <source>
        <strain evidence="2">Fo5176</strain>
    </source>
</reference>
<accession>A0A0D2Y1U5</accession>
<dbReference type="Pfam" id="PF05721">
    <property type="entry name" value="PhyH"/>
    <property type="match status" value="1"/>
</dbReference>
<dbReference type="VEuPathDB" id="FungiDB:FOXG_10238"/>
<dbReference type="SUPFAM" id="SSF51197">
    <property type="entry name" value="Clavaminate synthase-like"/>
    <property type="match status" value="1"/>
</dbReference>
<sequence length="277" mass="30536">MSSVKRFVASAQAHDVLQTLKADGIVVIEGAAKTATLDSALHEIGPLADGQTFGLIGKSRTFATELLMNDLFIDLTKRLLTDTCTIYYSDERTVSTAEPQVSFTSALFSKPRSSGWGLRRQDDCHHTIHPAKRETDFGIAYAATDITRDNGAIRAVIGSNMWKDTRDPTSADETLIELKKGDAVLCLGSVFYGQKPNTTNEASLLLSAFTTPGWCRQEENQYLAVPYEIIKTLPKDIQRFLGYYVSLPYGGAVEHMEPLDFLAAEGDWTKYVPVDLV</sequence>
<dbReference type="Gene3D" id="2.60.120.620">
    <property type="entry name" value="q2cbj1_9rhob like domain"/>
    <property type="match status" value="1"/>
</dbReference>
<gene>
    <name evidence="1" type="primary">28951728</name>
</gene>
<name>A0A0D2Y1U5_FUSOF</name>